<evidence type="ECO:0000313" key="2">
    <source>
        <dbReference type="Proteomes" id="UP000799302"/>
    </source>
</evidence>
<dbReference type="EMBL" id="MU004246">
    <property type="protein sequence ID" value="KAF2663263.1"/>
    <property type="molecule type" value="Genomic_DNA"/>
</dbReference>
<dbReference type="AlphaFoldDB" id="A0A6A6TWC6"/>
<organism evidence="1 2">
    <name type="scientific">Microthyrium microscopicum</name>
    <dbReference type="NCBI Taxonomy" id="703497"/>
    <lineage>
        <taxon>Eukaryota</taxon>
        <taxon>Fungi</taxon>
        <taxon>Dikarya</taxon>
        <taxon>Ascomycota</taxon>
        <taxon>Pezizomycotina</taxon>
        <taxon>Dothideomycetes</taxon>
        <taxon>Dothideomycetes incertae sedis</taxon>
        <taxon>Microthyriales</taxon>
        <taxon>Microthyriaceae</taxon>
        <taxon>Microthyrium</taxon>
    </lineage>
</organism>
<dbReference type="Proteomes" id="UP000799302">
    <property type="component" value="Unassembled WGS sequence"/>
</dbReference>
<reference evidence="1" key="1">
    <citation type="journal article" date="2020" name="Stud. Mycol.">
        <title>101 Dothideomycetes genomes: a test case for predicting lifestyles and emergence of pathogens.</title>
        <authorList>
            <person name="Haridas S."/>
            <person name="Albert R."/>
            <person name="Binder M."/>
            <person name="Bloem J."/>
            <person name="Labutti K."/>
            <person name="Salamov A."/>
            <person name="Andreopoulos B."/>
            <person name="Baker S."/>
            <person name="Barry K."/>
            <person name="Bills G."/>
            <person name="Bluhm B."/>
            <person name="Cannon C."/>
            <person name="Castanera R."/>
            <person name="Culley D."/>
            <person name="Daum C."/>
            <person name="Ezra D."/>
            <person name="Gonzalez J."/>
            <person name="Henrissat B."/>
            <person name="Kuo A."/>
            <person name="Liang C."/>
            <person name="Lipzen A."/>
            <person name="Lutzoni F."/>
            <person name="Magnuson J."/>
            <person name="Mondo S."/>
            <person name="Nolan M."/>
            <person name="Ohm R."/>
            <person name="Pangilinan J."/>
            <person name="Park H.-J."/>
            <person name="Ramirez L."/>
            <person name="Alfaro M."/>
            <person name="Sun H."/>
            <person name="Tritt A."/>
            <person name="Yoshinaga Y."/>
            <person name="Zwiers L.-H."/>
            <person name="Turgeon B."/>
            <person name="Goodwin S."/>
            <person name="Spatafora J."/>
            <person name="Crous P."/>
            <person name="Grigoriev I."/>
        </authorList>
    </citation>
    <scope>NUCLEOTIDE SEQUENCE</scope>
    <source>
        <strain evidence="1">CBS 115976</strain>
    </source>
</reference>
<name>A0A6A6TWC6_9PEZI</name>
<keyword evidence="2" id="KW-1185">Reference proteome</keyword>
<proteinExistence type="predicted"/>
<gene>
    <name evidence="1" type="ORF">BT63DRAFT_123330</name>
</gene>
<evidence type="ECO:0000313" key="1">
    <source>
        <dbReference type="EMBL" id="KAF2663263.1"/>
    </source>
</evidence>
<sequence length="112" mass="13255">MCLLQYHILPCGCFLWWTHIGMCPATLSFGSYFGFTICPRLEIVKRIHDDWESDYILQGSFPEFLFRSRHCWKNWHRNVVEPNKNDPFSEQMEAKKFLLQVGPASLKKCLIL</sequence>
<protein>
    <submittedName>
        <fullName evidence="1">Uncharacterized protein</fullName>
    </submittedName>
</protein>
<accession>A0A6A6TWC6</accession>